<dbReference type="Proteomes" id="UP000664109">
    <property type="component" value="Unassembled WGS sequence"/>
</dbReference>
<evidence type="ECO:0000313" key="3">
    <source>
        <dbReference type="EMBL" id="MBM9619682.1"/>
    </source>
</evidence>
<feature type="region of interest" description="Disordered" evidence="1">
    <location>
        <begin position="1"/>
        <end position="25"/>
    </location>
</feature>
<reference evidence="3 4" key="1">
    <citation type="journal article" date="2016" name="Arch. Microbiol.">
        <title>Streptomyces zhihengii sp. nov., isolated from rhizospheric soil of Psammosilene tunicoides.</title>
        <authorList>
            <person name="Huang M.J."/>
            <person name="Fei J.J."/>
            <person name="Salam N."/>
            <person name="Kim C.J."/>
            <person name="Hozzein W.N."/>
            <person name="Xiao M."/>
            <person name="Huang H.Q."/>
            <person name="Li W.J."/>
        </authorList>
    </citation>
    <scope>NUCLEOTIDE SEQUENCE [LARGE SCALE GENOMIC DNA]</scope>
    <source>
        <strain evidence="3 4">YIM T102</strain>
    </source>
</reference>
<gene>
    <name evidence="3" type="ORF">JE024_13250</name>
</gene>
<dbReference type="RefSeq" id="WP_205373788.1">
    <property type="nucleotide sequence ID" value="NZ_JAFEJA010000001.1"/>
</dbReference>
<dbReference type="InterPro" id="IPR007278">
    <property type="entry name" value="DUF397"/>
</dbReference>
<evidence type="ECO:0000256" key="1">
    <source>
        <dbReference type="SAM" id="MobiDB-lite"/>
    </source>
</evidence>
<protein>
    <submittedName>
        <fullName evidence="3">DUF397 domain-containing protein</fullName>
    </submittedName>
</protein>
<feature type="domain" description="DUF397" evidence="2">
    <location>
        <begin position="9"/>
        <end position="62"/>
    </location>
</feature>
<keyword evidence="4" id="KW-1185">Reference proteome</keyword>
<organism evidence="3 4">
    <name type="scientific">Streptomyces zhihengii</name>
    <dbReference type="NCBI Taxonomy" id="1818004"/>
    <lineage>
        <taxon>Bacteria</taxon>
        <taxon>Bacillati</taxon>
        <taxon>Actinomycetota</taxon>
        <taxon>Actinomycetes</taxon>
        <taxon>Kitasatosporales</taxon>
        <taxon>Streptomycetaceae</taxon>
        <taxon>Streptomyces</taxon>
    </lineage>
</organism>
<dbReference type="EMBL" id="JAFEJA010000001">
    <property type="protein sequence ID" value="MBM9619682.1"/>
    <property type="molecule type" value="Genomic_DNA"/>
</dbReference>
<sequence>MTDTGAGDLRWFKSSHSSSEPDSSCVEVAADRSAVHVRDSKDTSLPSLTLGRGAWAGFVAGVGERRPA</sequence>
<name>A0ABS2UQC0_9ACTN</name>
<feature type="compositionally biased region" description="Low complexity" evidence="1">
    <location>
        <begin position="14"/>
        <end position="24"/>
    </location>
</feature>
<proteinExistence type="predicted"/>
<accession>A0ABS2UQC0</accession>
<dbReference type="Pfam" id="PF04149">
    <property type="entry name" value="DUF397"/>
    <property type="match status" value="1"/>
</dbReference>
<evidence type="ECO:0000259" key="2">
    <source>
        <dbReference type="Pfam" id="PF04149"/>
    </source>
</evidence>
<comment type="caution">
    <text evidence="3">The sequence shown here is derived from an EMBL/GenBank/DDBJ whole genome shotgun (WGS) entry which is preliminary data.</text>
</comment>
<evidence type="ECO:0000313" key="4">
    <source>
        <dbReference type="Proteomes" id="UP000664109"/>
    </source>
</evidence>